<proteinExistence type="predicted"/>
<evidence type="ECO:0000313" key="1">
    <source>
        <dbReference type="EMBL" id="KAF0772008.1"/>
    </source>
</evidence>
<name>A0A6G0ZLK8_APHCR</name>
<dbReference type="Proteomes" id="UP000478052">
    <property type="component" value="Unassembled WGS sequence"/>
</dbReference>
<reference evidence="1 2" key="1">
    <citation type="submission" date="2019-08" db="EMBL/GenBank/DDBJ databases">
        <title>Whole genome of Aphis craccivora.</title>
        <authorList>
            <person name="Voronova N.V."/>
            <person name="Shulinski R.S."/>
            <person name="Bandarenka Y.V."/>
            <person name="Zhorov D.G."/>
            <person name="Warner D."/>
        </authorList>
    </citation>
    <scope>NUCLEOTIDE SEQUENCE [LARGE SCALE GENOMIC DNA]</scope>
    <source>
        <strain evidence="1">180601</strain>
        <tissue evidence="1">Whole Body</tissue>
    </source>
</reference>
<accession>A0A6G0ZLK8</accession>
<protein>
    <submittedName>
        <fullName evidence="1">Uncharacterized protein</fullName>
    </submittedName>
</protein>
<comment type="caution">
    <text evidence="1">The sequence shown here is derived from an EMBL/GenBank/DDBJ whole genome shotgun (WGS) entry which is preliminary data.</text>
</comment>
<sequence>MDRHCNDGLSTASASLLPSEAVDDGDERHLHTYTSFVVVALYRIRSYYYTPKIVTKRDEMGRFI</sequence>
<keyword evidence="2" id="KW-1185">Reference proteome</keyword>
<dbReference type="AlphaFoldDB" id="A0A6G0ZLK8"/>
<dbReference type="EMBL" id="VUJU01000223">
    <property type="protein sequence ID" value="KAF0772008.1"/>
    <property type="molecule type" value="Genomic_DNA"/>
</dbReference>
<gene>
    <name evidence="1" type="ORF">FWK35_00005905</name>
</gene>
<organism evidence="1 2">
    <name type="scientific">Aphis craccivora</name>
    <name type="common">Cowpea aphid</name>
    <dbReference type="NCBI Taxonomy" id="307492"/>
    <lineage>
        <taxon>Eukaryota</taxon>
        <taxon>Metazoa</taxon>
        <taxon>Ecdysozoa</taxon>
        <taxon>Arthropoda</taxon>
        <taxon>Hexapoda</taxon>
        <taxon>Insecta</taxon>
        <taxon>Pterygota</taxon>
        <taxon>Neoptera</taxon>
        <taxon>Paraneoptera</taxon>
        <taxon>Hemiptera</taxon>
        <taxon>Sternorrhyncha</taxon>
        <taxon>Aphidomorpha</taxon>
        <taxon>Aphidoidea</taxon>
        <taxon>Aphididae</taxon>
        <taxon>Aphidini</taxon>
        <taxon>Aphis</taxon>
        <taxon>Aphis</taxon>
    </lineage>
</organism>
<evidence type="ECO:0000313" key="2">
    <source>
        <dbReference type="Proteomes" id="UP000478052"/>
    </source>
</evidence>